<dbReference type="Proteomes" id="UP000289856">
    <property type="component" value="Chromosome"/>
</dbReference>
<dbReference type="PANTHER" id="PTHR41309">
    <property type="entry name" value="MEMBRANE PROTEIN-RELATED"/>
    <property type="match status" value="1"/>
</dbReference>
<evidence type="ECO:0000313" key="3">
    <source>
        <dbReference type="Proteomes" id="UP000289856"/>
    </source>
</evidence>
<proteinExistence type="predicted"/>
<evidence type="ECO:0000256" key="1">
    <source>
        <dbReference type="SAM" id="Phobius"/>
    </source>
</evidence>
<keyword evidence="3" id="KW-1185">Reference proteome</keyword>
<feature type="transmembrane region" description="Helical" evidence="1">
    <location>
        <begin position="181"/>
        <end position="202"/>
    </location>
</feature>
<dbReference type="PANTHER" id="PTHR41309:SF2">
    <property type="entry name" value="MEMBRANE PROTEIN"/>
    <property type="match status" value="1"/>
</dbReference>
<evidence type="ECO:0000313" key="2">
    <source>
        <dbReference type="EMBL" id="BBI33394.1"/>
    </source>
</evidence>
<sequence>MLNLLRKDFIALKSSLGVVFLYLAVFSIAFMKIDSSIQLVGIYTAFATLSLGTMIDIKKNNHNFLVTLPISRKNIVQAKYVTAIIYTLFGVLASYGIHSLVKLAVPQLNKPDYSVMDILVPVGILLILTSIYMPLFYTLSKKGTGIINVIFLIILIALAQPTAIFMNMMNDQGFSSDQTLFLIPIGILLFFIASYYLTVNLFTRKDL</sequence>
<feature type="transmembrane region" description="Helical" evidence="1">
    <location>
        <begin position="37"/>
        <end position="57"/>
    </location>
</feature>
<reference evidence="2 3" key="1">
    <citation type="submission" date="2019-01" db="EMBL/GenBank/DDBJ databases">
        <title>Complete genome sequence of Cohnella hallensis HS21 isolated from Korean fir (Abies koreana) rhizospheric soil.</title>
        <authorList>
            <person name="Jiang L."/>
            <person name="Kang S.W."/>
            <person name="Kim S."/>
            <person name="Jung J."/>
            <person name="Kim C.Y."/>
            <person name="Kim D.H."/>
            <person name="Kim S.W."/>
            <person name="Lee J."/>
        </authorList>
    </citation>
    <scope>NUCLEOTIDE SEQUENCE [LARGE SCALE GENOMIC DNA]</scope>
    <source>
        <strain evidence="2 3">HS21</strain>
    </source>
</reference>
<dbReference type="KEGG" id="cohn:KCTCHS21_27930"/>
<dbReference type="AlphaFoldDB" id="A0A3T1D5L2"/>
<keyword evidence="1" id="KW-0472">Membrane</keyword>
<protein>
    <recommendedName>
        <fullName evidence="4">ABC transporter permease</fullName>
    </recommendedName>
</protein>
<name>A0A3T1D5L2_9BACL</name>
<feature type="transmembrane region" description="Helical" evidence="1">
    <location>
        <begin position="78"/>
        <end position="98"/>
    </location>
</feature>
<evidence type="ECO:0008006" key="4">
    <source>
        <dbReference type="Google" id="ProtNLM"/>
    </source>
</evidence>
<keyword evidence="1" id="KW-0812">Transmembrane</keyword>
<organism evidence="2 3">
    <name type="scientific">Cohnella abietis</name>
    <dbReference type="NCBI Taxonomy" id="2507935"/>
    <lineage>
        <taxon>Bacteria</taxon>
        <taxon>Bacillati</taxon>
        <taxon>Bacillota</taxon>
        <taxon>Bacilli</taxon>
        <taxon>Bacillales</taxon>
        <taxon>Paenibacillaceae</taxon>
        <taxon>Cohnella</taxon>
    </lineage>
</organism>
<dbReference type="OrthoDB" id="2660383at2"/>
<accession>A0A3T1D5L2</accession>
<feature type="transmembrane region" description="Helical" evidence="1">
    <location>
        <begin position="146"/>
        <end position="169"/>
    </location>
</feature>
<dbReference type="Pfam" id="PF13346">
    <property type="entry name" value="ABC2_membrane_5"/>
    <property type="match status" value="1"/>
</dbReference>
<dbReference type="EMBL" id="AP019400">
    <property type="protein sequence ID" value="BBI33394.1"/>
    <property type="molecule type" value="Genomic_DNA"/>
</dbReference>
<dbReference type="InterPro" id="IPR025699">
    <property type="entry name" value="ABC2_memb-like"/>
</dbReference>
<keyword evidence="1" id="KW-1133">Transmembrane helix</keyword>
<dbReference type="RefSeq" id="WP_130609044.1">
    <property type="nucleotide sequence ID" value="NZ_AP019400.1"/>
</dbReference>
<feature type="transmembrane region" description="Helical" evidence="1">
    <location>
        <begin position="118"/>
        <end position="139"/>
    </location>
</feature>
<gene>
    <name evidence="2" type="ORF">KCTCHS21_27930</name>
</gene>
<feature type="transmembrane region" description="Helical" evidence="1">
    <location>
        <begin position="12"/>
        <end position="31"/>
    </location>
</feature>